<reference evidence="4" key="1">
    <citation type="submission" date="2016-11" db="UniProtKB">
        <authorList>
            <consortium name="WormBaseParasite"/>
        </authorList>
    </citation>
    <scope>IDENTIFICATION</scope>
</reference>
<accession>A0A1I8GH99</accession>
<dbReference type="Pfam" id="PF00010">
    <property type="entry name" value="HLH"/>
    <property type="match status" value="1"/>
</dbReference>
<protein>
    <submittedName>
        <fullName evidence="4">BHLH domain-containing protein</fullName>
    </submittedName>
</protein>
<dbReference type="GO" id="GO:0046983">
    <property type="term" value="F:protein dimerization activity"/>
    <property type="evidence" value="ECO:0007669"/>
    <property type="project" value="InterPro"/>
</dbReference>
<evidence type="ECO:0000313" key="4">
    <source>
        <dbReference type="WBParaSite" id="maker-uti_cns_0001860-snap-gene-0.8-mRNA-1"/>
    </source>
</evidence>
<dbReference type="InterPro" id="IPR011598">
    <property type="entry name" value="bHLH_dom"/>
</dbReference>
<dbReference type="InterPro" id="IPR036638">
    <property type="entry name" value="HLH_DNA-bd_sf"/>
</dbReference>
<dbReference type="SUPFAM" id="SSF47459">
    <property type="entry name" value="HLH, helix-loop-helix DNA-binding domain"/>
    <property type="match status" value="1"/>
</dbReference>
<organism evidence="3 4">
    <name type="scientific">Macrostomum lignano</name>
    <dbReference type="NCBI Taxonomy" id="282301"/>
    <lineage>
        <taxon>Eukaryota</taxon>
        <taxon>Metazoa</taxon>
        <taxon>Spiralia</taxon>
        <taxon>Lophotrochozoa</taxon>
        <taxon>Platyhelminthes</taxon>
        <taxon>Rhabditophora</taxon>
        <taxon>Macrostomorpha</taxon>
        <taxon>Macrostomida</taxon>
        <taxon>Macrostomidae</taxon>
        <taxon>Macrostomum</taxon>
    </lineage>
</organism>
<dbReference type="GO" id="GO:0032502">
    <property type="term" value="P:developmental process"/>
    <property type="evidence" value="ECO:0007669"/>
    <property type="project" value="TreeGrafter"/>
</dbReference>
<evidence type="ECO:0000256" key="1">
    <source>
        <dbReference type="ARBA" id="ARBA00023125"/>
    </source>
</evidence>
<keyword evidence="3" id="KW-1185">Reference proteome</keyword>
<dbReference type="GO" id="GO:0000977">
    <property type="term" value="F:RNA polymerase II transcription regulatory region sequence-specific DNA binding"/>
    <property type="evidence" value="ECO:0007669"/>
    <property type="project" value="TreeGrafter"/>
</dbReference>
<dbReference type="SMART" id="SM00353">
    <property type="entry name" value="HLH"/>
    <property type="match status" value="1"/>
</dbReference>
<dbReference type="PANTHER" id="PTHR23349">
    <property type="entry name" value="BASIC HELIX-LOOP-HELIX TRANSCRIPTION FACTOR, TWIST"/>
    <property type="match status" value="1"/>
</dbReference>
<dbReference type="PROSITE" id="PS50888">
    <property type="entry name" value="BHLH"/>
    <property type="match status" value="1"/>
</dbReference>
<sequence length="157" mass="17866">MEKPIPIAKSGTHDDLSTSGCRQQQCKQHNVLHQDQQYPHLLLPCEQESNEQRQVQTHKTKHMMAKRNARERQRVKAVNLAFSRLRRHIPYENKGKRLSKMKTLRIAIDYIRLLQSVLGELDSGVSPGSSASYRALLALARSKEASPCFIWHGGGNV</sequence>
<dbReference type="PANTHER" id="PTHR23349:SF108">
    <property type="entry name" value="BHLH DOMAIN-CONTAINING PROTEIN"/>
    <property type="match status" value="1"/>
</dbReference>
<dbReference type="WBParaSite" id="maker-uti_cns_0001860-snap-gene-0.8-mRNA-1">
    <property type="protein sequence ID" value="maker-uti_cns_0001860-snap-gene-0.8-mRNA-1"/>
    <property type="gene ID" value="maker-uti_cns_0001860-snap-gene-0.8"/>
</dbReference>
<dbReference type="Gene3D" id="4.10.280.10">
    <property type="entry name" value="Helix-loop-helix DNA-binding domain"/>
    <property type="match status" value="1"/>
</dbReference>
<feature type="domain" description="BHLH" evidence="2">
    <location>
        <begin position="62"/>
        <end position="114"/>
    </location>
</feature>
<evidence type="ECO:0000259" key="2">
    <source>
        <dbReference type="PROSITE" id="PS50888"/>
    </source>
</evidence>
<dbReference type="Proteomes" id="UP000095280">
    <property type="component" value="Unplaced"/>
</dbReference>
<dbReference type="GO" id="GO:0000981">
    <property type="term" value="F:DNA-binding transcription factor activity, RNA polymerase II-specific"/>
    <property type="evidence" value="ECO:0007669"/>
    <property type="project" value="TreeGrafter"/>
</dbReference>
<keyword evidence="1" id="KW-0238">DNA-binding</keyword>
<dbReference type="AlphaFoldDB" id="A0A1I8GH99"/>
<dbReference type="CDD" id="cd11418">
    <property type="entry name" value="bHLH_TS_ASCL"/>
    <property type="match status" value="1"/>
</dbReference>
<evidence type="ECO:0000313" key="3">
    <source>
        <dbReference type="Proteomes" id="UP000095280"/>
    </source>
</evidence>
<name>A0A1I8GH99_9PLAT</name>
<dbReference type="InterPro" id="IPR050283">
    <property type="entry name" value="E-box_TF_Regulators"/>
</dbReference>
<proteinExistence type="predicted"/>